<protein>
    <submittedName>
        <fullName evidence="3">4-oxalocrotonate tautomerase</fullName>
    </submittedName>
</protein>
<evidence type="ECO:0000259" key="2">
    <source>
        <dbReference type="Pfam" id="PF01361"/>
    </source>
</evidence>
<evidence type="ECO:0000313" key="4">
    <source>
        <dbReference type="Proteomes" id="UP000199515"/>
    </source>
</evidence>
<dbReference type="AlphaFoldDB" id="A0A1H3K5P4"/>
<dbReference type="Gene3D" id="3.30.429.10">
    <property type="entry name" value="Macrophage Migration Inhibitory Factor"/>
    <property type="match status" value="1"/>
</dbReference>
<dbReference type="Pfam" id="PF01361">
    <property type="entry name" value="Tautomerase"/>
    <property type="match status" value="1"/>
</dbReference>
<name>A0A1H3K5P4_9PSEU</name>
<dbReference type="RefSeq" id="WP_091293022.1">
    <property type="nucleotide sequence ID" value="NZ_FNON01000005.1"/>
</dbReference>
<dbReference type="OrthoDB" id="3395834at2"/>
<dbReference type="GO" id="GO:0016853">
    <property type="term" value="F:isomerase activity"/>
    <property type="evidence" value="ECO:0007669"/>
    <property type="project" value="UniProtKB-KW"/>
</dbReference>
<feature type="domain" description="4-oxalocrotonate tautomerase-like" evidence="2">
    <location>
        <begin position="2"/>
        <end position="52"/>
    </location>
</feature>
<accession>A0A1H3K5P4</accession>
<dbReference type="EMBL" id="FNON01000005">
    <property type="protein sequence ID" value="SDY47483.1"/>
    <property type="molecule type" value="Genomic_DNA"/>
</dbReference>
<dbReference type="SUPFAM" id="SSF55331">
    <property type="entry name" value="Tautomerase/MIF"/>
    <property type="match status" value="1"/>
</dbReference>
<dbReference type="Proteomes" id="UP000199515">
    <property type="component" value="Unassembled WGS sequence"/>
</dbReference>
<organism evidence="3 4">
    <name type="scientific">Amycolatopsis xylanica</name>
    <dbReference type="NCBI Taxonomy" id="589385"/>
    <lineage>
        <taxon>Bacteria</taxon>
        <taxon>Bacillati</taxon>
        <taxon>Actinomycetota</taxon>
        <taxon>Actinomycetes</taxon>
        <taxon>Pseudonocardiales</taxon>
        <taxon>Pseudonocardiaceae</taxon>
        <taxon>Amycolatopsis</taxon>
    </lineage>
</organism>
<gene>
    <name evidence="3" type="ORF">SAMN05421504_105664</name>
</gene>
<proteinExistence type="predicted"/>
<evidence type="ECO:0000313" key="3">
    <source>
        <dbReference type="EMBL" id="SDY47483.1"/>
    </source>
</evidence>
<sequence length="74" mass="8121">MPHVSIKHFPAPLTNDREAALVSAVTKAVTDAFGCDEGVVSIAVEAVSPESWNDRVYLPEIVARKELLRKTPNY</sequence>
<dbReference type="STRING" id="589385.SAMN05421504_105664"/>
<reference evidence="3 4" key="1">
    <citation type="submission" date="2016-10" db="EMBL/GenBank/DDBJ databases">
        <authorList>
            <person name="de Groot N.N."/>
        </authorList>
    </citation>
    <scope>NUCLEOTIDE SEQUENCE [LARGE SCALE GENOMIC DNA]</scope>
    <source>
        <strain evidence="3 4">CPCC 202699</strain>
    </source>
</reference>
<dbReference type="InterPro" id="IPR004370">
    <property type="entry name" value="4-OT-like_dom"/>
</dbReference>
<evidence type="ECO:0000256" key="1">
    <source>
        <dbReference type="ARBA" id="ARBA00023235"/>
    </source>
</evidence>
<keyword evidence="4" id="KW-1185">Reference proteome</keyword>
<dbReference type="InterPro" id="IPR014347">
    <property type="entry name" value="Tautomerase/MIF_sf"/>
</dbReference>
<keyword evidence="1" id="KW-0413">Isomerase</keyword>